<comment type="caution">
    <text evidence="3">The sequence shown here is derived from an EMBL/GenBank/DDBJ whole genome shotgun (WGS) entry which is preliminary data.</text>
</comment>
<keyword evidence="1" id="KW-0812">Transmembrane</keyword>
<feature type="transmembrane region" description="Helical" evidence="1">
    <location>
        <begin position="242"/>
        <end position="266"/>
    </location>
</feature>
<feature type="transmembrane region" description="Helical" evidence="1">
    <location>
        <begin position="208"/>
        <end position="230"/>
    </location>
</feature>
<dbReference type="PANTHER" id="PTHR43592:SF15">
    <property type="entry name" value="CAAX AMINO TERMINAL PROTEASE FAMILY PROTEIN"/>
    <property type="match status" value="1"/>
</dbReference>
<feature type="domain" description="CAAX prenyl protease 2/Lysostaphin resistance protein A-like" evidence="2">
    <location>
        <begin position="173"/>
        <end position="262"/>
    </location>
</feature>
<dbReference type="EMBL" id="BAABEY010000011">
    <property type="protein sequence ID" value="GAA4434388.1"/>
    <property type="molecule type" value="Genomic_DNA"/>
</dbReference>
<feature type="transmembrane region" description="Helical" evidence="1">
    <location>
        <begin position="164"/>
        <end position="187"/>
    </location>
</feature>
<feature type="transmembrane region" description="Helical" evidence="1">
    <location>
        <begin position="20"/>
        <end position="45"/>
    </location>
</feature>
<evidence type="ECO:0000259" key="2">
    <source>
        <dbReference type="Pfam" id="PF02517"/>
    </source>
</evidence>
<evidence type="ECO:0000256" key="1">
    <source>
        <dbReference type="SAM" id="Phobius"/>
    </source>
</evidence>
<organism evidence="3 4">
    <name type="scientific">Ravibacter arvi</name>
    <dbReference type="NCBI Taxonomy" id="2051041"/>
    <lineage>
        <taxon>Bacteria</taxon>
        <taxon>Pseudomonadati</taxon>
        <taxon>Bacteroidota</taxon>
        <taxon>Cytophagia</taxon>
        <taxon>Cytophagales</taxon>
        <taxon>Spirosomataceae</taxon>
        <taxon>Ravibacter</taxon>
    </lineage>
</organism>
<dbReference type="Pfam" id="PF02517">
    <property type="entry name" value="Rce1-like"/>
    <property type="match status" value="1"/>
</dbReference>
<feature type="transmembrane region" description="Helical" evidence="1">
    <location>
        <begin position="111"/>
        <end position="131"/>
    </location>
</feature>
<gene>
    <name evidence="3" type="ORF">GCM10023091_09230</name>
</gene>
<proteinExistence type="predicted"/>
<reference evidence="4" key="1">
    <citation type="journal article" date="2019" name="Int. J. Syst. Evol. Microbiol.">
        <title>The Global Catalogue of Microorganisms (GCM) 10K type strain sequencing project: providing services to taxonomists for standard genome sequencing and annotation.</title>
        <authorList>
            <consortium name="The Broad Institute Genomics Platform"/>
            <consortium name="The Broad Institute Genome Sequencing Center for Infectious Disease"/>
            <person name="Wu L."/>
            <person name="Ma J."/>
        </authorList>
    </citation>
    <scope>NUCLEOTIDE SEQUENCE [LARGE SCALE GENOMIC DNA]</scope>
    <source>
        <strain evidence="4">JCM 31920</strain>
    </source>
</reference>
<evidence type="ECO:0000313" key="3">
    <source>
        <dbReference type="EMBL" id="GAA4434388.1"/>
    </source>
</evidence>
<dbReference type="InterPro" id="IPR003675">
    <property type="entry name" value="Rce1/LyrA-like_dom"/>
</dbReference>
<feature type="transmembrane region" description="Helical" evidence="1">
    <location>
        <begin position="287"/>
        <end position="305"/>
    </location>
</feature>
<feature type="transmembrane region" description="Helical" evidence="1">
    <location>
        <begin position="69"/>
        <end position="91"/>
    </location>
</feature>
<keyword evidence="4" id="KW-1185">Reference proteome</keyword>
<evidence type="ECO:0000313" key="4">
    <source>
        <dbReference type="Proteomes" id="UP001501508"/>
    </source>
</evidence>
<keyword evidence="1" id="KW-1133">Transmembrane helix</keyword>
<keyword evidence="1" id="KW-0472">Membrane</keyword>
<dbReference type="Proteomes" id="UP001501508">
    <property type="component" value="Unassembled WGS sequence"/>
</dbReference>
<name>A0ABP8LSQ6_9BACT</name>
<accession>A0ABP8LSQ6</accession>
<sequence>MAEIHLPRTQPLVSGTWSALLILIGIILIGMAIGSILGVGLLTLIGDGDFNLNEIIAAGATAAYDAESWLRVILLQAVYHLFSFLIPALVFWKLVERKGTEAFNLQNRNSYAGLVPIFFLTIVLMPFTGMISEWNESMILPDSLSGIEAWMKENELTLANLTEYFLSFQTIGQLLIAVVVIAIIPAIGEEVLFRGILQRKLAEHWANVHLAIWVSAFIFSVIHFQFYGFFPRLFLGAMFGYLYFWTGRLAMAIFAHFVNNAVTVVLMWMYRQKMIDVDIASSQSVPVWTGLLSLVAALWLLRIVYKSTPGSAAA</sequence>
<protein>
    <recommendedName>
        <fullName evidence="2">CAAX prenyl protease 2/Lysostaphin resistance protein A-like domain-containing protein</fullName>
    </recommendedName>
</protein>
<dbReference type="RefSeq" id="WP_345026898.1">
    <property type="nucleotide sequence ID" value="NZ_BAABEY010000011.1"/>
</dbReference>
<dbReference type="PANTHER" id="PTHR43592">
    <property type="entry name" value="CAAX AMINO TERMINAL PROTEASE"/>
    <property type="match status" value="1"/>
</dbReference>